<comment type="caution">
    <text evidence="1">The sequence shown here is derived from an EMBL/GenBank/DDBJ whole genome shotgun (WGS) entry which is preliminary data.</text>
</comment>
<dbReference type="EMBL" id="VEPZ02000145">
    <property type="protein sequence ID" value="KAE8732506.1"/>
    <property type="molecule type" value="Genomic_DNA"/>
</dbReference>
<proteinExistence type="predicted"/>
<evidence type="ECO:0000313" key="2">
    <source>
        <dbReference type="Proteomes" id="UP000436088"/>
    </source>
</evidence>
<evidence type="ECO:0000313" key="1">
    <source>
        <dbReference type="EMBL" id="KAE8732506.1"/>
    </source>
</evidence>
<gene>
    <name evidence="1" type="ORF">F3Y22_tig00001869pilonHSYRG00004</name>
</gene>
<dbReference type="Proteomes" id="UP000436088">
    <property type="component" value="Unassembled WGS sequence"/>
</dbReference>
<accession>A0A6A3CTX2</accession>
<sequence>MTPSPVFVSDRSEECPLVSHRTPSGDSPFGGDVCGYGRPSGLFGRRGGGWNVGVAVKSFGSSSGGVSSTGFLERTQDHPQSHHFLMELPAQSLMEDKDLDLGNAHDDGDGEEVEGCSLRDKEENLLRKAGNGGCFFDSV</sequence>
<reference evidence="1" key="1">
    <citation type="submission" date="2019-09" db="EMBL/GenBank/DDBJ databases">
        <title>Draft genome information of white flower Hibiscus syriacus.</title>
        <authorList>
            <person name="Kim Y.-M."/>
        </authorList>
    </citation>
    <scope>NUCLEOTIDE SEQUENCE [LARGE SCALE GENOMIC DNA]</scope>
    <source>
        <strain evidence="1">YM2019G1</strain>
    </source>
</reference>
<name>A0A6A3CTX2_HIBSY</name>
<organism evidence="1 2">
    <name type="scientific">Hibiscus syriacus</name>
    <name type="common">Rose of Sharon</name>
    <dbReference type="NCBI Taxonomy" id="106335"/>
    <lineage>
        <taxon>Eukaryota</taxon>
        <taxon>Viridiplantae</taxon>
        <taxon>Streptophyta</taxon>
        <taxon>Embryophyta</taxon>
        <taxon>Tracheophyta</taxon>
        <taxon>Spermatophyta</taxon>
        <taxon>Magnoliopsida</taxon>
        <taxon>eudicotyledons</taxon>
        <taxon>Gunneridae</taxon>
        <taxon>Pentapetalae</taxon>
        <taxon>rosids</taxon>
        <taxon>malvids</taxon>
        <taxon>Malvales</taxon>
        <taxon>Malvaceae</taxon>
        <taxon>Malvoideae</taxon>
        <taxon>Hibiscus</taxon>
    </lineage>
</organism>
<keyword evidence="2" id="KW-1185">Reference proteome</keyword>
<dbReference type="AlphaFoldDB" id="A0A6A3CTX2"/>
<protein>
    <submittedName>
        <fullName evidence="1">Uncharacterized protein</fullName>
    </submittedName>
</protein>